<protein>
    <recommendedName>
        <fullName evidence="6">Exopolyphosphatase</fullName>
    </recommendedName>
</protein>
<evidence type="ECO:0000313" key="5">
    <source>
        <dbReference type="Proteomes" id="UP000427906"/>
    </source>
</evidence>
<proteinExistence type="predicted"/>
<dbReference type="Proteomes" id="UP000427906">
    <property type="component" value="Chromosome"/>
</dbReference>
<dbReference type="InterPro" id="IPR010839">
    <property type="entry name" value="AtuA_N"/>
</dbReference>
<dbReference type="KEGG" id="dalk:DSCA_36990"/>
<reference evidence="4 5" key="1">
    <citation type="submission" date="2019-11" db="EMBL/GenBank/DDBJ databases">
        <title>Comparative genomics of hydrocarbon-degrading Desulfosarcina strains.</title>
        <authorList>
            <person name="Watanabe M."/>
            <person name="Kojima H."/>
            <person name="Fukui M."/>
        </authorList>
    </citation>
    <scope>NUCLEOTIDE SEQUENCE [LARGE SCALE GENOMIC DNA]</scope>
    <source>
        <strain evidence="4 5">PL12</strain>
    </source>
</reference>
<feature type="compositionally biased region" description="Pro residues" evidence="1">
    <location>
        <begin position="451"/>
        <end position="472"/>
    </location>
</feature>
<sequence length="584" mass="63045">MSNNKLIIANFSGFFGDRFSAAKEMVEGGPIDFLTGDYLAELTMAILLKQKMKDPGKGYAHTFLKQMEQVMGLCLEKKIRVISNAGGLNPKGLAAALEQTAQTLGLHPKVAYIEGDDLMPRLGELQEQGETFTHLDKGTALKDAAGMPITANAYLGGWGVVKALESGADIIVGGRMADAAVVMGPAAWHFGWQTDDWDKLAGAAVAGHIIECSGQACGGNYSFIHEIPSYHNVGFPIAEMNEDGSFVITKHPGTGGLVSVGTVTAQLMYEIREPRYLTPDVVTRFDTIQISQEGPDRVLIEGVRGEPAPRTTKVCINNMSGHSNSMTLLLAGLDIEKQAKIIEETLFQSIGGKDAYQVIDVQLIRSDKVNPSSNEEAYAYLRLSVMDPDAKKVAMFSTKFVELGLCTVPGLALTAPPDKGRPVIQHWPTLVSVDKVPQTVVMGDETFDIPSPPESDIPSPPPAAVDIPPVPAGPTTSVPLGRIYATRSGDKGGNANLGIWGQTPASYAWLNDFLTVDKLKELLPDMAVFEIERYELPNLFALNFYVRGVLQDGVSASFRMDPQAKTLGEYLRTKMVEMPSSLLA</sequence>
<dbReference type="PANTHER" id="PTHR47585:SF1">
    <property type="entry name" value="DUF1446 DOMAIN-CONTAINING PROTEIN"/>
    <property type="match status" value="1"/>
</dbReference>
<dbReference type="EMBL" id="AP021874">
    <property type="protein sequence ID" value="BBO69769.1"/>
    <property type="molecule type" value="Genomic_DNA"/>
</dbReference>
<dbReference type="OrthoDB" id="9763456at2"/>
<feature type="domain" description="AtuA-like ferredoxin-fold" evidence="3">
    <location>
        <begin position="479"/>
        <end position="575"/>
    </location>
</feature>
<dbReference type="Pfam" id="PF23544">
    <property type="entry name" value="AtuA_ferredoxin"/>
    <property type="match status" value="1"/>
</dbReference>
<evidence type="ECO:0000259" key="2">
    <source>
        <dbReference type="Pfam" id="PF07287"/>
    </source>
</evidence>
<accession>A0A5K7YPH1</accession>
<dbReference type="RefSeq" id="WP_155317776.1">
    <property type="nucleotide sequence ID" value="NZ_AP021874.1"/>
</dbReference>
<organism evidence="4 5">
    <name type="scientific">Desulfosarcina alkanivorans</name>
    <dbReference type="NCBI Taxonomy" id="571177"/>
    <lineage>
        <taxon>Bacteria</taxon>
        <taxon>Pseudomonadati</taxon>
        <taxon>Thermodesulfobacteriota</taxon>
        <taxon>Desulfobacteria</taxon>
        <taxon>Desulfobacterales</taxon>
        <taxon>Desulfosarcinaceae</taxon>
        <taxon>Desulfosarcina</taxon>
    </lineage>
</organism>
<dbReference type="AlphaFoldDB" id="A0A5K7YPH1"/>
<feature type="region of interest" description="Disordered" evidence="1">
    <location>
        <begin position="451"/>
        <end position="479"/>
    </location>
</feature>
<keyword evidence="5" id="KW-1185">Reference proteome</keyword>
<evidence type="ECO:0000259" key="3">
    <source>
        <dbReference type="Pfam" id="PF23544"/>
    </source>
</evidence>
<evidence type="ECO:0000256" key="1">
    <source>
        <dbReference type="SAM" id="MobiDB-lite"/>
    </source>
</evidence>
<gene>
    <name evidence="4" type="ORF">DSCA_36990</name>
</gene>
<feature type="domain" description="Acyclic terpene utilisation N-terminal" evidence="2">
    <location>
        <begin position="7"/>
        <end position="441"/>
    </location>
</feature>
<dbReference type="Pfam" id="PF07287">
    <property type="entry name" value="AtuA"/>
    <property type="match status" value="1"/>
</dbReference>
<dbReference type="InterPro" id="IPR056362">
    <property type="entry name" value="AtuA-like_ferredoxin_dom"/>
</dbReference>
<dbReference type="PANTHER" id="PTHR47585">
    <property type="match status" value="1"/>
</dbReference>
<evidence type="ECO:0000313" key="4">
    <source>
        <dbReference type="EMBL" id="BBO69769.1"/>
    </source>
</evidence>
<name>A0A5K7YPH1_9BACT</name>
<evidence type="ECO:0008006" key="6">
    <source>
        <dbReference type="Google" id="ProtNLM"/>
    </source>
</evidence>